<dbReference type="AlphaFoldDB" id="A0A8J5I583"/>
<reference evidence="2" key="1">
    <citation type="submission" date="2021-01" db="EMBL/GenBank/DDBJ databases">
        <title>Phytophthora aleatoria, a newly-described species from Pinus radiata is distinct from Phytophthora cactorum isolates based on comparative genomics.</title>
        <authorList>
            <person name="Mcdougal R."/>
            <person name="Panda P."/>
            <person name="Williams N."/>
            <person name="Studholme D.J."/>
        </authorList>
    </citation>
    <scope>NUCLEOTIDE SEQUENCE</scope>
    <source>
        <strain evidence="2">NZFS 4037</strain>
    </source>
</reference>
<dbReference type="EMBL" id="JAENGY010001769">
    <property type="protein sequence ID" value="KAG6947045.1"/>
    <property type="molecule type" value="Genomic_DNA"/>
</dbReference>
<sequence length="122" mass="14014">MRPSLRRSGWLAKFVNNVVGLCVTKDHAALPRQTPASRPDNSHPRQNMFSRARLHRTRRARFRQPAVSVWIKFDTLVAKSRMGQSSARSSCREEALRTADGLSRPAPGRYNPFYIEYRVQCT</sequence>
<evidence type="ECO:0000256" key="1">
    <source>
        <dbReference type="SAM" id="MobiDB-lite"/>
    </source>
</evidence>
<proteinExistence type="predicted"/>
<dbReference type="Proteomes" id="UP000709295">
    <property type="component" value="Unassembled WGS sequence"/>
</dbReference>
<keyword evidence="3" id="KW-1185">Reference proteome</keyword>
<accession>A0A8J5I583</accession>
<name>A0A8J5I583_9STRA</name>
<gene>
    <name evidence="2" type="ORF">JG688_00015727</name>
</gene>
<feature type="region of interest" description="Disordered" evidence="1">
    <location>
        <begin position="29"/>
        <end position="56"/>
    </location>
</feature>
<protein>
    <submittedName>
        <fullName evidence="2">Uncharacterized protein</fullName>
    </submittedName>
</protein>
<organism evidence="2 3">
    <name type="scientific">Phytophthora aleatoria</name>
    <dbReference type="NCBI Taxonomy" id="2496075"/>
    <lineage>
        <taxon>Eukaryota</taxon>
        <taxon>Sar</taxon>
        <taxon>Stramenopiles</taxon>
        <taxon>Oomycota</taxon>
        <taxon>Peronosporomycetes</taxon>
        <taxon>Peronosporales</taxon>
        <taxon>Peronosporaceae</taxon>
        <taxon>Phytophthora</taxon>
    </lineage>
</organism>
<comment type="caution">
    <text evidence="2">The sequence shown here is derived from an EMBL/GenBank/DDBJ whole genome shotgun (WGS) entry which is preliminary data.</text>
</comment>
<evidence type="ECO:0000313" key="3">
    <source>
        <dbReference type="Proteomes" id="UP000709295"/>
    </source>
</evidence>
<evidence type="ECO:0000313" key="2">
    <source>
        <dbReference type="EMBL" id="KAG6947045.1"/>
    </source>
</evidence>